<keyword evidence="2" id="KW-0238">DNA-binding</keyword>
<evidence type="ECO:0000259" key="5">
    <source>
        <dbReference type="PROSITE" id="PS50042"/>
    </source>
</evidence>
<dbReference type="CDD" id="cd00038">
    <property type="entry name" value="CAP_ED"/>
    <property type="match status" value="1"/>
</dbReference>
<dbReference type="SMART" id="SM00100">
    <property type="entry name" value="cNMP"/>
    <property type="match status" value="1"/>
</dbReference>
<keyword evidence="1" id="KW-0805">Transcription regulation</keyword>
<gene>
    <name evidence="7" type="ORF">O9H85_33560</name>
</gene>
<dbReference type="EMBL" id="JAQAGZ010000033">
    <property type="protein sequence ID" value="MCZ8517192.1"/>
    <property type="molecule type" value="Genomic_DNA"/>
</dbReference>
<comment type="caution">
    <text evidence="7">The sequence shown here is derived from an EMBL/GenBank/DDBJ whole genome shotgun (WGS) entry which is preliminary data.</text>
</comment>
<dbReference type="SUPFAM" id="SSF46785">
    <property type="entry name" value="Winged helix' DNA-binding domain"/>
    <property type="match status" value="1"/>
</dbReference>
<evidence type="ECO:0000256" key="2">
    <source>
        <dbReference type="ARBA" id="ARBA00023125"/>
    </source>
</evidence>
<reference evidence="7 8" key="1">
    <citation type="submission" date="2022-12" db="EMBL/GenBank/DDBJ databases">
        <title>Draft genome sequence of Paenibacillus sp. dW9.</title>
        <authorList>
            <person name="Choi E.-W."/>
            <person name="Kim D.-U."/>
        </authorList>
    </citation>
    <scope>NUCLEOTIDE SEQUENCE [LARGE SCALE GENOMIC DNA]</scope>
    <source>
        <strain evidence="8">dW9</strain>
    </source>
</reference>
<dbReference type="Pfam" id="PF13545">
    <property type="entry name" value="HTH_Crp_2"/>
    <property type="match status" value="1"/>
</dbReference>
<dbReference type="InterPro" id="IPR036390">
    <property type="entry name" value="WH_DNA-bd_sf"/>
</dbReference>
<sequence>MSADTINKLMNKHHWLHDMLSQMPPDLFNQWDIRNYKPHDMVCEQGRMSEYFYIVIEGEFKVQHTLDDGHLVIMAYLYPGELISDIEIALGQAYVCSVIATTKGVALALKADVYRKWIARDNHFLILLNAQLSNKLYGASQKTIDQMSMSIRHRLIRYFYKKLEHFDFNEHIACITPFSREDIASEWGVTVRSINRILKDLKDRRVIFVKKNQIIFNEWSRYLIEKELAELENK</sequence>
<dbReference type="RefSeq" id="WP_269885725.1">
    <property type="nucleotide sequence ID" value="NZ_JAQAGZ010000033.1"/>
</dbReference>
<evidence type="ECO:0000259" key="6">
    <source>
        <dbReference type="PROSITE" id="PS51063"/>
    </source>
</evidence>
<keyword evidence="3" id="KW-0010">Activator</keyword>
<evidence type="ECO:0000256" key="4">
    <source>
        <dbReference type="ARBA" id="ARBA00023163"/>
    </source>
</evidence>
<dbReference type="InterPro" id="IPR050397">
    <property type="entry name" value="Env_Response_Regulators"/>
</dbReference>
<dbReference type="PROSITE" id="PS50042">
    <property type="entry name" value="CNMP_BINDING_3"/>
    <property type="match status" value="1"/>
</dbReference>
<keyword evidence="8" id="KW-1185">Reference proteome</keyword>
<dbReference type="PROSITE" id="PS51063">
    <property type="entry name" value="HTH_CRP_2"/>
    <property type="match status" value="1"/>
</dbReference>
<proteinExistence type="predicted"/>
<dbReference type="InterPro" id="IPR014710">
    <property type="entry name" value="RmlC-like_jellyroll"/>
</dbReference>
<keyword evidence="4" id="KW-0804">Transcription</keyword>
<accession>A0ABT4QK68</accession>
<dbReference type="Gene3D" id="2.60.120.10">
    <property type="entry name" value="Jelly Rolls"/>
    <property type="match status" value="1"/>
</dbReference>
<dbReference type="PANTHER" id="PTHR24567:SF26">
    <property type="entry name" value="REGULATORY PROTEIN YEIL"/>
    <property type="match status" value="1"/>
</dbReference>
<evidence type="ECO:0000256" key="3">
    <source>
        <dbReference type="ARBA" id="ARBA00023159"/>
    </source>
</evidence>
<evidence type="ECO:0000313" key="8">
    <source>
        <dbReference type="Proteomes" id="UP001527882"/>
    </source>
</evidence>
<dbReference type="InterPro" id="IPR018490">
    <property type="entry name" value="cNMP-bd_dom_sf"/>
</dbReference>
<feature type="domain" description="Cyclic nucleotide-binding" evidence="5">
    <location>
        <begin position="15"/>
        <end position="118"/>
    </location>
</feature>
<dbReference type="InterPro" id="IPR012318">
    <property type="entry name" value="HTH_CRP"/>
</dbReference>
<dbReference type="SUPFAM" id="SSF51206">
    <property type="entry name" value="cAMP-binding domain-like"/>
    <property type="match status" value="1"/>
</dbReference>
<evidence type="ECO:0000256" key="1">
    <source>
        <dbReference type="ARBA" id="ARBA00023015"/>
    </source>
</evidence>
<protein>
    <submittedName>
        <fullName evidence="7">Crp/Fnr family transcriptional regulator</fullName>
    </submittedName>
</protein>
<dbReference type="Proteomes" id="UP001527882">
    <property type="component" value="Unassembled WGS sequence"/>
</dbReference>
<organism evidence="7 8">
    <name type="scientific">Paenibacillus gyeongsangnamensis</name>
    <dbReference type="NCBI Taxonomy" id="3388067"/>
    <lineage>
        <taxon>Bacteria</taxon>
        <taxon>Bacillati</taxon>
        <taxon>Bacillota</taxon>
        <taxon>Bacilli</taxon>
        <taxon>Bacillales</taxon>
        <taxon>Paenibacillaceae</taxon>
        <taxon>Paenibacillus</taxon>
    </lineage>
</organism>
<dbReference type="Pfam" id="PF00027">
    <property type="entry name" value="cNMP_binding"/>
    <property type="match status" value="1"/>
</dbReference>
<dbReference type="InterPro" id="IPR000595">
    <property type="entry name" value="cNMP-bd_dom"/>
</dbReference>
<dbReference type="PANTHER" id="PTHR24567">
    <property type="entry name" value="CRP FAMILY TRANSCRIPTIONAL REGULATORY PROTEIN"/>
    <property type="match status" value="1"/>
</dbReference>
<name>A0ABT4QK68_9BACL</name>
<feature type="domain" description="HTH crp-type" evidence="6">
    <location>
        <begin position="149"/>
        <end position="220"/>
    </location>
</feature>
<evidence type="ECO:0000313" key="7">
    <source>
        <dbReference type="EMBL" id="MCZ8517192.1"/>
    </source>
</evidence>